<dbReference type="Pfam" id="PF01113">
    <property type="entry name" value="DapB_N"/>
    <property type="match status" value="1"/>
</dbReference>
<comment type="catalytic activity">
    <reaction evidence="9">
        <text>(S)-2,3,4,5-tetrahydrodipicolinate + NADP(+) + H2O = (2S,4S)-4-hydroxy-2,3,4,5-tetrahydrodipicolinate + NADPH + H(+)</text>
        <dbReference type="Rhea" id="RHEA:35331"/>
        <dbReference type="ChEBI" id="CHEBI:15377"/>
        <dbReference type="ChEBI" id="CHEBI:15378"/>
        <dbReference type="ChEBI" id="CHEBI:16845"/>
        <dbReference type="ChEBI" id="CHEBI:57783"/>
        <dbReference type="ChEBI" id="CHEBI:58349"/>
        <dbReference type="ChEBI" id="CHEBI:67139"/>
        <dbReference type="EC" id="1.17.1.8"/>
    </reaction>
</comment>
<reference evidence="13 14" key="1">
    <citation type="journal article" date="2009" name="Stand. Genomic Sci.">
        <title>Complete genome sequence of Streptobacillus moniliformis type strain (9901T).</title>
        <authorList>
            <person name="Nolan M."/>
            <person name="Gronow S."/>
            <person name="Lapidus A."/>
            <person name="Ivanova N."/>
            <person name="Copeland A."/>
            <person name="Lucas S."/>
            <person name="Del Rio T.G."/>
            <person name="Chen F."/>
            <person name="Tice H."/>
            <person name="Pitluck S."/>
            <person name="Cheng J.F."/>
            <person name="Sims D."/>
            <person name="Meincke L."/>
            <person name="Bruce D."/>
            <person name="Goodwin L."/>
            <person name="Brettin T."/>
            <person name="Han C."/>
            <person name="Detter J.C."/>
            <person name="Ovchinikova G."/>
            <person name="Pati A."/>
            <person name="Mavromatis K."/>
            <person name="Mikhailova N."/>
            <person name="Chen A."/>
            <person name="Palaniappan K."/>
            <person name="Land M."/>
            <person name="Hauser L."/>
            <person name="Chang Y.J."/>
            <person name="Jeffries C.D."/>
            <person name="Rohde M."/>
            <person name="Sproer C."/>
            <person name="Goker M."/>
            <person name="Bristow J."/>
            <person name="Eisen J.A."/>
            <person name="Markowitz V."/>
            <person name="Hugenholtz P."/>
            <person name="Kyrpides N.C."/>
            <person name="Klenk H.P."/>
            <person name="Chain P."/>
        </authorList>
    </citation>
    <scope>NUCLEOTIDE SEQUENCE [LARGE SCALE GENOMIC DNA]</scope>
    <source>
        <strain evidence="14">ATCC 14647 / DSM 12112 / NCTC 10651 / 9901</strain>
    </source>
</reference>
<dbReference type="GO" id="GO:0050661">
    <property type="term" value="F:NADP binding"/>
    <property type="evidence" value="ECO:0007669"/>
    <property type="project" value="UniProtKB-UniRule"/>
</dbReference>
<dbReference type="UniPathway" id="UPA00034">
    <property type="reaction ID" value="UER00018"/>
</dbReference>
<dbReference type="GO" id="GO:0016726">
    <property type="term" value="F:oxidoreductase activity, acting on CH or CH2 groups, NAD or NADP as acceptor"/>
    <property type="evidence" value="ECO:0007669"/>
    <property type="project" value="UniProtKB-UniRule"/>
</dbReference>
<feature type="binding site" evidence="9">
    <location>
        <begin position="101"/>
        <end position="104"/>
    </location>
    <ligand>
        <name>NAD(+)</name>
        <dbReference type="ChEBI" id="CHEBI:57540"/>
    </ligand>
</feature>
<feature type="binding site" evidence="9">
    <location>
        <position position="29"/>
    </location>
    <ligand>
        <name>NADP(+)</name>
        <dbReference type="ChEBI" id="CHEBI:58349"/>
    </ligand>
</feature>
<dbReference type="GO" id="GO:0009089">
    <property type="term" value="P:lysine biosynthetic process via diaminopimelate"/>
    <property type="evidence" value="ECO:0007669"/>
    <property type="project" value="UniProtKB-UniRule"/>
</dbReference>
<evidence type="ECO:0000256" key="3">
    <source>
        <dbReference type="ARBA" id="ARBA00022605"/>
    </source>
</evidence>
<organism evidence="13 14">
    <name type="scientific">Streptobacillus moniliformis (strain ATCC 14647 / DSM 12112 / NCTC 10651 / 9901)</name>
    <dbReference type="NCBI Taxonomy" id="519441"/>
    <lineage>
        <taxon>Bacteria</taxon>
        <taxon>Fusobacteriati</taxon>
        <taxon>Fusobacteriota</taxon>
        <taxon>Fusobacteriia</taxon>
        <taxon>Fusobacteriales</taxon>
        <taxon>Leptotrichiaceae</taxon>
        <taxon>Streptobacillus</taxon>
    </lineage>
</organism>
<dbReference type="InterPro" id="IPR023940">
    <property type="entry name" value="DHDPR_bac"/>
</dbReference>
<gene>
    <name evidence="9" type="primary">dapB</name>
    <name evidence="13" type="ordered locus">Smon_1005</name>
</gene>
<evidence type="ECO:0000256" key="9">
    <source>
        <dbReference type="HAMAP-Rule" id="MF_00102"/>
    </source>
</evidence>
<dbReference type="InterPro" id="IPR036291">
    <property type="entry name" value="NAD(P)-bd_dom_sf"/>
</dbReference>
<feature type="active site" description="Proton donor" evidence="9">
    <location>
        <position position="137"/>
    </location>
</feature>
<dbReference type="FunFam" id="3.30.360.10:FF:000009">
    <property type="entry name" value="4-hydroxy-tetrahydrodipicolinate reductase"/>
    <property type="match status" value="1"/>
</dbReference>
<evidence type="ECO:0000256" key="6">
    <source>
        <dbReference type="ARBA" id="ARBA00023002"/>
    </source>
</evidence>
<keyword evidence="8 9" id="KW-0457">Lysine biosynthesis</keyword>
<protein>
    <recommendedName>
        <fullName evidence="9 10">4-hydroxy-tetrahydrodipicolinate reductase</fullName>
        <shortName evidence="9">HTPA reductase</shortName>
        <ecNumber evidence="9 10">1.17.1.8</ecNumber>
    </recommendedName>
</protein>
<dbReference type="InterPro" id="IPR022664">
    <property type="entry name" value="DapB_N_CS"/>
</dbReference>
<name>D1AYU4_STRM9</name>
<comment type="subunit">
    <text evidence="9">Homotetramer.</text>
</comment>
<sequence length="238" mass="26577">MKILVVGAGVMSEYLINSIKDKGYEFVGRVDLFGKGEFNSFSDVDKEFDILIDFSNHLLTKDILDFAIAKKKNVLIATTGHSNDEMKMIEDASKHIAILKSTNTSFGVNALNKIVEYATNILKDFDIELVEAHHNRKIDAPSGTANTLLDIIDSCFDEKRNRVYGRKDEKREENEIGIHSIRGGSIVGEHSIIYAKGDEIIELKHSALSRKIFSDGAVNVAIKLLKLEKGLYSMKDVI</sequence>
<dbReference type="GO" id="GO:0051287">
    <property type="term" value="F:NAD binding"/>
    <property type="evidence" value="ECO:0007669"/>
    <property type="project" value="UniProtKB-UniRule"/>
</dbReference>
<comment type="subcellular location">
    <subcellularLocation>
        <location evidence="9">Cytoplasm</location>
    </subcellularLocation>
</comment>
<evidence type="ECO:0000256" key="2">
    <source>
        <dbReference type="ARBA" id="ARBA00022490"/>
    </source>
</evidence>
<dbReference type="InterPro" id="IPR000846">
    <property type="entry name" value="DapB_N"/>
</dbReference>
<dbReference type="PANTHER" id="PTHR20836:SF7">
    <property type="entry name" value="4-HYDROXY-TETRAHYDRODIPICOLINATE REDUCTASE"/>
    <property type="match status" value="1"/>
</dbReference>
<feature type="binding site" evidence="9">
    <location>
        <position position="134"/>
    </location>
    <ligand>
        <name>(S)-2,3,4,5-tetrahydrodipicolinate</name>
        <dbReference type="ChEBI" id="CHEBI:16845"/>
    </ligand>
</feature>
<dbReference type="Gene3D" id="3.40.50.720">
    <property type="entry name" value="NAD(P)-binding Rossmann-like Domain"/>
    <property type="match status" value="1"/>
</dbReference>
<dbReference type="HOGENOM" id="CLU_047479_2_2_0"/>
<dbReference type="OrthoDB" id="9790352at2"/>
<dbReference type="GO" id="GO:0005829">
    <property type="term" value="C:cytosol"/>
    <property type="evidence" value="ECO:0007669"/>
    <property type="project" value="TreeGrafter"/>
</dbReference>
<dbReference type="SUPFAM" id="SSF51735">
    <property type="entry name" value="NAD(P)-binding Rossmann-fold domains"/>
    <property type="match status" value="1"/>
</dbReference>
<proteinExistence type="inferred from homology"/>
<dbReference type="HAMAP" id="MF_00102">
    <property type="entry name" value="DapB"/>
    <property type="match status" value="1"/>
</dbReference>
<keyword evidence="14" id="KW-1185">Reference proteome</keyword>
<dbReference type="Pfam" id="PF05173">
    <property type="entry name" value="DapB_C"/>
    <property type="match status" value="1"/>
</dbReference>
<evidence type="ECO:0000313" key="14">
    <source>
        <dbReference type="Proteomes" id="UP000002072"/>
    </source>
</evidence>
<keyword evidence="6 9" id="KW-0560">Oxidoreductase</keyword>
<comment type="pathway">
    <text evidence="9">Amino-acid biosynthesis; L-lysine biosynthesis via DAP pathway; (S)-tetrahydrodipicolinate from L-aspartate: step 4/4.</text>
</comment>
<evidence type="ECO:0000256" key="1">
    <source>
        <dbReference type="ARBA" id="ARBA00006642"/>
    </source>
</evidence>
<evidence type="ECO:0000256" key="10">
    <source>
        <dbReference type="NCBIfam" id="TIGR00036"/>
    </source>
</evidence>
<comment type="function">
    <text evidence="9">Catalyzes the conversion of 4-hydroxy-tetrahydrodipicolinate (HTPA) to tetrahydrodipicolinate.</text>
</comment>
<dbReference type="SUPFAM" id="SSF55347">
    <property type="entry name" value="Glyceraldehyde-3-phosphate dehydrogenase-like, C-terminal domain"/>
    <property type="match status" value="1"/>
</dbReference>
<dbReference type="GO" id="GO:0019877">
    <property type="term" value="P:diaminopimelate biosynthetic process"/>
    <property type="evidence" value="ECO:0007669"/>
    <property type="project" value="UniProtKB-UniRule"/>
</dbReference>
<comment type="catalytic activity">
    <reaction evidence="9">
        <text>(S)-2,3,4,5-tetrahydrodipicolinate + NAD(+) + H2O = (2S,4S)-4-hydroxy-2,3,4,5-tetrahydrodipicolinate + NADH + H(+)</text>
        <dbReference type="Rhea" id="RHEA:35323"/>
        <dbReference type="ChEBI" id="CHEBI:15377"/>
        <dbReference type="ChEBI" id="CHEBI:15378"/>
        <dbReference type="ChEBI" id="CHEBI:16845"/>
        <dbReference type="ChEBI" id="CHEBI:57540"/>
        <dbReference type="ChEBI" id="CHEBI:57945"/>
        <dbReference type="ChEBI" id="CHEBI:67139"/>
        <dbReference type="EC" id="1.17.1.8"/>
    </reaction>
</comment>
<evidence type="ECO:0000259" key="12">
    <source>
        <dbReference type="Pfam" id="PF05173"/>
    </source>
</evidence>
<evidence type="ECO:0000256" key="8">
    <source>
        <dbReference type="ARBA" id="ARBA00023154"/>
    </source>
</evidence>
<dbReference type="CDD" id="cd02274">
    <property type="entry name" value="DHDPR_N"/>
    <property type="match status" value="1"/>
</dbReference>
<dbReference type="PANTHER" id="PTHR20836">
    <property type="entry name" value="DIHYDRODIPICOLINATE REDUCTASE"/>
    <property type="match status" value="1"/>
</dbReference>
<dbReference type="STRING" id="519441.Smon_1005"/>
<evidence type="ECO:0000256" key="4">
    <source>
        <dbReference type="ARBA" id="ARBA00022857"/>
    </source>
</evidence>
<comment type="similarity">
    <text evidence="1 9">Belongs to the DapB family.</text>
</comment>
<keyword evidence="3 9" id="KW-0028">Amino-acid biosynthesis</keyword>
<feature type="active site" description="Proton donor/acceptor" evidence="9">
    <location>
        <position position="133"/>
    </location>
</feature>
<evidence type="ECO:0000259" key="11">
    <source>
        <dbReference type="Pfam" id="PF01113"/>
    </source>
</evidence>
<evidence type="ECO:0000256" key="5">
    <source>
        <dbReference type="ARBA" id="ARBA00022915"/>
    </source>
</evidence>
<feature type="domain" description="Dihydrodipicolinate reductase N-terminal" evidence="11">
    <location>
        <begin position="1"/>
        <end position="103"/>
    </location>
</feature>
<dbReference type="EC" id="1.17.1.8" evidence="9 10"/>
<dbReference type="GO" id="GO:0008839">
    <property type="term" value="F:4-hydroxy-tetrahydrodipicolinate reductase"/>
    <property type="evidence" value="ECO:0007669"/>
    <property type="project" value="UniProtKB-UniRule"/>
</dbReference>
<feature type="domain" description="Dihydrodipicolinate reductase C-terminal" evidence="12">
    <location>
        <begin position="107"/>
        <end position="238"/>
    </location>
</feature>
<keyword evidence="4 9" id="KW-0521">NADP</keyword>
<keyword evidence="2 9" id="KW-0963">Cytoplasm</keyword>
<dbReference type="PIRSF" id="PIRSF000161">
    <property type="entry name" value="DHPR"/>
    <property type="match status" value="1"/>
</dbReference>
<evidence type="ECO:0000256" key="7">
    <source>
        <dbReference type="ARBA" id="ARBA00023027"/>
    </source>
</evidence>
<dbReference type="KEGG" id="smf:Smon_1005"/>
<comment type="caution">
    <text evidence="9">Was originally thought to be a dihydrodipicolinate reductase (DHDPR), catalyzing the conversion of dihydrodipicolinate to tetrahydrodipicolinate. However, it was shown in E.coli that the substrate of the enzymatic reaction is not dihydrodipicolinate (DHDP) but in fact (2S,4S)-4-hydroxy-2,3,4,5-tetrahydrodipicolinic acid (HTPA), the product released by the DapA-catalyzed reaction.</text>
</comment>
<keyword evidence="5 9" id="KW-0220">Diaminopimelate biosynthesis</keyword>
<feature type="binding site" evidence="9">
    <location>
        <begin position="77"/>
        <end position="79"/>
    </location>
    <ligand>
        <name>NAD(+)</name>
        <dbReference type="ChEBI" id="CHEBI:57540"/>
    </ligand>
</feature>
<dbReference type="PROSITE" id="PS01298">
    <property type="entry name" value="DAPB"/>
    <property type="match status" value="1"/>
</dbReference>
<dbReference type="NCBIfam" id="TIGR00036">
    <property type="entry name" value="dapB"/>
    <property type="match status" value="1"/>
</dbReference>
<accession>D1AYU4</accession>
<dbReference type="Gene3D" id="3.30.360.10">
    <property type="entry name" value="Dihydrodipicolinate Reductase, domain 2"/>
    <property type="match status" value="1"/>
</dbReference>
<dbReference type="EMBL" id="CP001779">
    <property type="protein sequence ID" value="ACZ01470.1"/>
    <property type="molecule type" value="Genomic_DNA"/>
</dbReference>
<dbReference type="InterPro" id="IPR022663">
    <property type="entry name" value="DapB_C"/>
</dbReference>
<dbReference type="AlphaFoldDB" id="D1AYU4"/>
<dbReference type="eggNOG" id="COG0289">
    <property type="taxonomic scope" value="Bacteria"/>
</dbReference>
<evidence type="ECO:0000313" key="13">
    <source>
        <dbReference type="EMBL" id="ACZ01470.1"/>
    </source>
</evidence>
<dbReference type="Proteomes" id="UP000002072">
    <property type="component" value="Chromosome"/>
</dbReference>
<keyword evidence="7 9" id="KW-0520">NAD</keyword>
<feature type="binding site" evidence="9">
    <location>
        <begin position="143"/>
        <end position="144"/>
    </location>
    <ligand>
        <name>(S)-2,3,4,5-tetrahydrodipicolinate</name>
        <dbReference type="ChEBI" id="CHEBI:16845"/>
    </ligand>
</feature>
<comment type="caution">
    <text evidence="9">Lacks conserved residue(s) required for the propagation of feature annotation.</text>
</comment>